<comment type="caution">
    <text evidence="2">The sequence shown here is derived from an EMBL/GenBank/DDBJ whole genome shotgun (WGS) entry which is preliminary data.</text>
</comment>
<dbReference type="SUPFAM" id="SSF53850">
    <property type="entry name" value="Periplasmic binding protein-like II"/>
    <property type="match status" value="1"/>
</dbReference>
<gene>
    <name evidence="2" type="ORF">EDD32_0774</name>
</gene>
<sequence>MRTTASPGTDEGPRPDGRTVAALPTCEPHREKMMRLNKTNRRGTVLKAAALVMAGSLALSACGQAENLEEDAEGGAAEESSAAGGENAAGGEAEIRFSWWGSDSRHQLNQDLIDAFMEEYPDITVVPDYTDWGGYWDKLATQTAGGDTPDVLMQEERYLREYADRGVLADLSEYDIDTSAMDEALVSSGELDGGLYGLATGVNVRVMMADPQIFEEAGVEMPDDTTWTWDDYHELMVQIAENTEGYGAQDYGFIEPDLAIWARQHGQALWDENGEIGVDAELVAELWERSLKIIEDGGAPPASEALEIDAGGPEQSLIATNRAAVARFWTNQLEAISSASGRDLEMLRYPGETEFERTGLFLKPAMAISMSAESEFPEASATFIDWMLNSEEAGKILLSDRGLPANEDVRAAILPELGEAEQYAAEFIEDVSADIEDAPAPPPVGAGEVAAILARYNEQVLFGQMEPLAAAEAFIEEATSVTG</sequence>
<evidence type="ECO:0000256" key="1">
    <source>
        <dbReference type="SAM" id="MobiDB-lite"/>
    </source>
</evidence>
<dbReference type="Proteomes" id="UP000280726">
    <property type="component" value="Unassembled WGS sequence"/>
</dbReference>
<reference evidence="2 3" key="1">
    <citation type="submission" date="2018-11" db="EMBL/GenBank/DDBJ databases">
        <title>Sequencing the genomes of 1000 actinobacteria strains.</title>
        <authorList>
            <person name="Klenk H.-P."/>
        </authorList>
    </citation>
    <scope>NUCLEOTIDE SEQUENCE [LARGE SCALE GENOMIC DNA]</scope>
    <source>
        <strain evidence="2 3">DSM 14418</strain>
    </source>
</reference>
<dbReference type="PANTHER" id="PTHR43649:SF11">
    <property type="entry name" value="ABC TRANSPORTER SUBSTRATE-BINDING PROTEIN YESO-RELATED"/>
    <property type="match status" value="1"/>
</dbReference>
<keyword evidence="3" id="KW-1185">Reference proteome</keyword>
<dbReference type="InterPro" id="IPR050490">
    <property type="entry name" value="Bact_solute-bd_prot1"/>
</dbReference>
<dbReference type="AlphaFoldDB" id="A0A3N4Z3V0"/>
<organism evidence="2 3">
    <name type="scientific">Georgenia muralis</name>
    <dbReference type="NCBI Taxonomy" id="154117"/>
    <lineage>
        <taxon>Bacteria</taxon>
        <taxon>Bacillati</taxon>
        <taxon>Actinomycetota</taxon>
        <taxon>Actinomycetes</taxon>
        <taxon>Micrococcales</taxon>
        <taxon>Bogoriellaceae</taxon>
        <taxon>Georgenia</taxon>
    </lineage>
</organism>
<dbReference type="Pfam" id="PF13416">
    <property type="entry name" value="SBP_bac_8"/>
    <property type="match status" value="1"/>
</dbReference>
<protein>
    <submittedName>
        <fullName evidence="2">Carbohydrate ABC transporter substrate-binding protein (CUT1 family)</fullName>
    </submittedName>
</protein>
<dbReference type="PANTHER" id="PTHR43649">
    <property type="entry name" value="ARABINOSE-BINDING PROTEIN-RELATED"/>
    <property type="match status" value="1"/>
</dbReference>
<evidence type="ECO:0000313" key="3">
    <source>
        <dbReference type="Proteomes" id="UP000280726"/>
    </source>
</evidence>
<dbReference type="EMBL" id="RKRA01000001">
    <property type="protein sequence ID" value="RPF26336.1"/>
    <property type="molecule type" value="Genomic_DNA"/>
</dbReference>
<dbReference type="Gene3D" id="3.40.190.10">
    <property type="entry name" value="Periplasmic binding protein-like II"/>
    <property type="match status" value="2"/>
</dbReference>
<proteinExistence type="predicted"/>
<feature type="region of interest" description="Disordered" evidence="1">
    <location>
        <begin position="69"/>
        <end position="88"/>
    </location>
</feature>
<accession>A0A3N4Z3V0</accession>
<name>A0A3N4Z3V0_9MICO</name>
<feature type="compositionally biased region" description="Low complexity" evidence="1">
    <location>
        <begin position="74"/>
        <end position="88"/>
    </location>
</feature>
<dbReference type="InterPro" id="IPR006059">
    <property type="entry name" value="SBP"/>
</dbReference>
<evidence type="ECO:0000313" key="2">
    <source>
        <dbReference type="EMBL" id="RPF26336.1"/>
    </source>
</evidence>